<organism evidence="2 3">
    <name type="scientific">Thermodesulfovibrio yellowstonii</name>
    <dbReference type="NCBI Taxonomy" id="28262"/>
    <lineage>
        <taxon>Bacteria</taxon>
        <taxon>Pseudomonadati</taxon>
        <taxon>Nitrospirota</taxon>
        <taxon>Thermodesulfovibrionia</taxon>
        <taxon>Thermodesulfovibrionales</taxon>
        <taxon>Thermodesulfovibrionaceae</taxon>
        <taxon>Thermodesulfovibrio</taxon>
    </lineage>
</organism>
<dbReference type="SUPFAM" id="SSF81301">
    <property type="entry name" value="Nucleotidyltransferase"/>
    <property type="match status" value="1"/>
</dbReference>
<dbReference type="InterPro" id="IPR041633">
    <property type="entry name" value="Polbeta"/>
</dbReference>
<reference evidence="2" key="1">
    <citation type="submission" date="2022-12" db="EMBL/GenBank/DDBJ databases">
        <title>Reference genome sequencing for broad-spectrum identification of bacterial and archaeal isolates by mass spectrometry.</title>
        <authorList>
            <person name="Sekiguchi Y."/>
            <person name="Tourlousse D.M."/>
        </authorList>
    </citation>
    <scope>NUCLEOTIDE SEQUENCE</scope>
    <source>
        <strain evidence="2">TSL-P1</strain>
    </source>
</reference>
<evidence type="ECO:0000259" key="1">
    <source>
        <dbReference type="Pfam" id="PF18765"/>
    </source>
</evidence>
<dbReference type="CDD" id="cd05403">
    <property type="entry name" value="NT_KNTase_like"/>
    <property type="match status" value="1"/>
</dbReference>
<keyword evidence="3" id="KW-1185">Reference proteome</keyword>
<accession>A0A9W6GFB7</accession>
<proteinExistence type="predicted"/>
<dbReference type="AlphaFoldDB" id="A0A9W6GFB7"/>
<sequence length="120" mass="14580">MKVLKRNNKLRYLHYFEERFLNELIEKIKVSYPLIKKIILYGSKARGDFTEESDIDLLFITEKPLDKQEKYEIFNFLSEIELKYNIVASALFINEKELKKKERSLFREIKKDGITLWLRE</sequence>
<gene>
    <name evidence="2" type="ORF">TISLANDTSLP1_05140</name>
</gene>
<name>A0A9W6GFB7_9BACT</name>
<dbReference type="PANTHER" id="PTHR33933:SF1">
    <property type="entry name" value="PROTEIN ADENYLYLTRANSFERASE MNTA-RELATED"/>
    <property type="match status" value="1"/>
</dbReference>
<dbReference type="Gene3D" id="3.30.460.10">
    <property type="entry name" value="Beta Polymerase, domain 2"/>
    <property type="match status" value="1"/>
</dbReference>
<dbReference type="Pfam" id="PF18765">
    <property type="entry name" value="Polbeta"/>
    <property type="match status" value="1"/>
</dbReference>
<feature type="domain" description="Polymerase beta nucleotidyltransferase" evidence="1">
    <location>
        <begin position="25"/>
        <end position="116"/>
    </location>
</feature>
<dbReference type="PANTHER" id="PTHR33933">
    <property type="entry name" value="NUCLEOTIDYLTRANSFERASE"/>
    <property type="match status" value="1"/>
</dbReference>
<evidence type="ECO:0000313" key="3">
    <source>
        <dbReference type="Proteomes" id="UP001144297"/>
    </source>
</evidence>
<protein>
    <submittedName>
        <fullName evidence="2">Nucleotidyltransferase domain protein</fullName>
    </submittedName>
</protein>
<dbReference type="EMBL" id="BSDX01000001">
    <property type="protein sequence ID" value="GLI52821.1"/>
    <property type="molecule type" value="Genomic_DNA"/>
</dbReference>
<evidence type="ECO:0000313" key="2">
    <source>
        <dbReference type="EMBL" id="GLI52821.1"/>
    </source>
</evidence>
<comment type="caution">
    <text evidence="2">The sequence shown here is derived from an EMBL/GenBank/DDBJ whole genome shotgun (WGS) entry which is preliminary data.</text>
</comment>
<dbReference type="InterPro" id="IPR052548">
    <property type="entry name" value="Type_VII_TA_antitoxin"/>
</dbReference>
<dbReference type="Proteomes" id="UP001144297">
    <property type="component" value="Unassembled WGS sequence"/>
</dbReference>
<dbReference type="InterPro" id="IPR043519">
    <property type="entry name" value="NT_sf"/>
</dbReference>